<dbReference type="Gene3D" id="1.10.630.10">
    <property type="entry name" value="Cytochrome P450"/>
    <property type="match status" value="1"/>
</dbReference>
<dbReference type="EMBL" id="ML977709">
    <property type="protein sequence ID" value="KAF1993366.1"/>
    <property type="molecule type" value="Genomic_DNA"/>
</dbReference>
<dbReference type="GO" id="GO:0044550">
    <property type="term" value="P:secondary metabolite biosynthetic process"/>
    <property type="evidence" value="ECO:0007669"/>
    <property type="project" value="UniProtKB-ARBA"/>
</dbReference>
<reference evidence="6" key="1">
    <citation type="journal article" date="2020" name="Stud. Mycol.">
        <title>101 Dothideomycetes genomes: a test case for predicting lifestyles and emergence of pathogens.</title>
        <authorList>
            <person name="Haridas S."/>
            <person name="Albert R."/>
            <person name="Binder M."/>
            <person name="Bloem J."/>
            <person name="Labutti K."/>
            <person name="Salamov A."/>
            <person name="Andreopoulos B."/>
            <person name="Baker S."/>
            <person name="Barry K."/>
            <person name="Bills G."/>
            <person name="Bluhm B."/>
            <person name="Cannon C."/>
            <person name="Castanera R."/>
            <person name="Culley D."/>
            <person name="Daum C."/>
            <person name="Ezra D."/>
            <person name="Gonzalez J."/>
            <person name="Henrissat B."/>
            <person name="Kuo A."/>
            <person name="Liang C."/>
            <person name="Lipzen A."/>
            <person name="Lutzoni F."/>
            <person name="Magnuson J."/>
            <person name="Mondo S."/>
            <person name="Nolan M."/>
            <person name="Ohm R."/>
            <person name="Pangilinan J."/>
            <person name="Park H.-J."/>
            <person name="Ramirez L."/>
            <person name="Alfaro M."/>
            <person name="Sun H."/>
            <person name="Tritt A."/>
            <person name="Yoshinaga Y."/>
            <person name="Zwiers L.-H."/>
            <person name="Turgeon B."/>
            <person name="Goodwin S."/>
            <person name="Spatafora J."/>
            <person name="Crous P."/>
            <person name="Grigoriev I."/>
        </authorList>
    </citation>
    <scope>NUCLEOTIDE SEQUENCE</scope>
    <source>
        <strain evidence="6">CBS 123094</strain>
    </source>
</reference>
<keyword evidence="4" id="KW-0408">Iron</keyword>
<keyword evidence="5" id="KW-0812">Transmembrane</keyword>
<keyword evidence="2" id="KW-0479">Metal-binding</keyword>
<protein>
    <submittedName>
        <fullName evidence="6">Cytochrome P450</fullName>
    </submittedName>
</protein>
<keyword evidence="7" id="KW-1185">Reference proteome</keyword>
<organism evidence="6 7">
    <name type="scientific">Amniculicola lignicola CBS 123094</name>
    <dbReference type="NCBI Taxonomy" id="1392246"/>
    <lineage>
        <taxon>Eukaryota</taxon>
        <taxon>Fungi</taxon>
        <taxon>Dikarya</taxon>
        <taxon>Ascomycota</taxon>
        <taxon>Pezizomycotina</taxon>
        <taxon>Dothideomycetes</taxon>
        <taxon>Pleosporomycetidae</taxon>
        <taxon>Pleosporales</taxon>
        <taxon>Amniculicolaceae</taxon>
        <taxon>Amniculicola</taxon>
    </lineage>
</organism>
<keyword evidence="3" id="KW-0560">Oxidoreductase</keyword>
<keyword evidence="5" id="KW-0472">Membrane</keyword>
<dbReference type="SUPFAM" id="SSF48264">
    <property type="entry name" value="Cytochrome P450"/>
    <property type="match status" value="1"/>
</dbReference>
<dbReference type="InterPro" id="IPR050121">
    <property type="entry name" value="Cytochrome_P450_monoxygenase"/>
</dbReference>
<proteinExistence type="predicted"/>
<dbReference type="GO" id="GO:0016705">
    <property type="term" value="F:oxidoreductase activity, acting on paired donors, with incorporation or reduction of molecular oxygen"/>
    <property type="evidence" value="ECO:0007669"/>
    <property type="project" value="InterPro"/>
</dbReference>
<dbReference type="Pfam" id="PF00067">
    <property type="entry name" value="p450"/>
    <property type="match status" value="1"/>
</dbReference>
<dbReference type="GO" id="GO:0020037">
    <property type="term" value="F:heme binding"/>
    <property type="evidence" value="ECO:0007669"/>
    <property type="project" value="InterPro"/>
</dbReference>
<dbReference type="InterPro" id="IPR001128">
    <property type="entry name" value="Cyt_P450"/>
</dbReference>
<keyword evidence="5" id="KW-1133">Transmembrane helix</keyword>
<sequence length="509" mass="58500">MAMTPSKSALADTMNQSWARINDFISYHYVYALACTFAVVLLGSFVAWRKRPKIRAYDIDGVPIKELKIRNYSRSAIIFHSQSISKQGEQLAQDEPYVLNNGKHSEVVVHTPEHVREFLRQDLNDHWHPADLNFGDYFNRILGQCAGALYNQPWRTVRRYFDPAYTHGTSVTMIPVFETEVSAWLRDLKNDVLSSGVGRLILHAEQACKTIPLRAIPLSFYGDAYTEQRHKELVRLSNMQAQALAYTVMGKWQMSQWFNLLPTPSKRHLDNYLTDWKTFNLDILESARKKQLNIPAQHVFKGVDVEGGMTMDQYLQTIDEMIFTNIGITGTIIVFMFEQLAHHADFQQKLHEEIMAKKARADFKLDTYVSSSSTLLHYLCLEVVRLHPALGFSPPECISIPKVIGRYKLPSATPIVIDIRRLNTNPLTWGPDANQFRPERFASLSPSDYRYGYVRFRVMSVKPSECLGRHMVDVLMKLVVVKVVEKYRVEKVEKGFSVKEGLLAFVDRK</sequence>
<dbReference type="AlphaFoldDB" id="A0A6A5W6U6"/>
<evidence type="ECO:0000313" key="7">
    <source>
        <dbReference type="Proteomes" id="UP000799779"/>
    </source>
</evidence>
<gene>
    <name evidence="6" type="ORF">P154DRAFT_568060</name>
</gene>
<dbReference type="GO" id="GO:0004497">
    <property type="term" value="F:monooxygenase activity"/>
    <property type="evidence" value="ECO:0007669"/>
    <property type="project" value="InterPro"/>
</dbReference>
<evidence type="ECO:0000256" key="1">
    <source>
        <dbReference type="ARBA" id="ARBA00001971"/>
    </source>
</evidence>
<evidence type="ECO:0000256" key="3">
    <source>
        <dbReference type="ARBA" id="ARBA00023002"/>
    </source>
</evidence>
<dbReference type="PANTHER" id="PTHR24305:SF235">
    <property type="entry name" value="CYTOCHROME P450 MONOOXYGENASE APDB-RELATED"/>
    <property type="match status" value="1"/>
</dbReference>
<name>A0A6A5W6U6_9PLEO</name>
<evidence type="ECO:0000256" key="5">
    <source>
        <dbReference type="SAM" id="Phobius"/>
    </source>
</evidence>
<dbReference type="InterPro" id="IPR036396">
    <property type="entry name" value="Cyt_P450_sf"/>
</dbReference>
<dbReference type="OrthoDB" id="2789670at2759"/>
<feature type="transmembrane region" description="Helical" evidence="5">
    <location>
        <begin position="28"/>
        <end position="48"/>
    </location>
</feature>
<dbReference type="Proteomes" id="UP000799779">
    <property type="component" value="Unassembled WGS sequence"/>
</dbReference>
<dbReference type="PANTHER" id="PTHR24305">
    <property type="entry name" value="CYTOCHROME P450"/>
    <property type="match status" value="1"/>
</dbReference>
<evidence type="ECO:0000256" key="4">
    <source>
        <dbReference type="ARBA" id="ARBA00023004"/>
    </source>
</evidence>
<accession>A0A6A5W6U6</accession>
<evidence type="ECO:0000313" key="6">
    <source>
        <dbReference type="EMBL" id="KAF1993366.1"/>
    </source>
</evidence>
<comment type="cofactor">
    <cofactor evidence="1">
        <name>heme</name>
        <dbReference type="ChEBI" id="CHEBI:30413"/>
    </cofactor>
</comment>
<evidence type="ECO:0000256" key="2">
    <source>
        <dbReference type="ARBA" id="ARBA00022723"/>
    </source>
</evidence>
<dbReference type="GO" id="GO:0005506">
    <property type="term" value="F:iron ion binding"/>
    <property type="evidence" value="ECO:0007669"/>
    <property type="project" value="InterPro"/>
</dbReference>